<dbReference type="PANTHER" id="PTHR34009">
    <property type="entry name" value="PROTEIN STAR"/>
    <property type="match status" value="1"/>
</dbReference>
<dbReference type="SUPFAM" id="SSF53335">
    <property type="entry name" value="S-adenosyl-L-methionine-dependent methyltransferases"/>
    <property type="match status" value="1"/>
</dbReference>
<dbReference type="GO" id="GO:0005886">
    <property type="term" value="C:plasma membrane"/>
    <property type="evidence" value="ECO:0007669"/>
    <property type="project" value="TreeGrafter"/>
</dbReference>
<feature type="transmembrane region" description="Helical" evidence="1">
    <location>
        <begin position="32"/>
        <end position="50"/>
    </location>
</feature>
<feature type="transmembrane region" description="Helical" evidence="1">
    <location>
        <begin position="6"/>
        <end position="25"/>
    </location>
</feature>
<dbReference type="Gene3D" id="3.40.50.150">
    <property type="entry name" value="Vaccinia Virus protein VP39"/>
    <property type="match status" value="1"/>
</dbReference>
<dbReference type="EMBL" id="GU943103">
    <property type="protein sequence ID" value="ADD95833.1"/>
    <property type="molecule type" value="Genomic_DNA"/>
</dbReference>
<evidence type="ECO:0000259" key="2">
    <source>
        <dbReference type="Pfam" id="PF05050"/>
    </source>
</evidence>
<dbReference type="PANTHER" id="PTHR34009:SF2">
    <property type="entry name" value="PROTEIN STAR"/>
    <property type="match status" value="1"/>
</dbReference>
<dbReference type="InterPro" id="IPR006342">
    <property type="entry name" value="FkbM_mtfrase"/>
</dbReference>
<dbReference type="InterPro" id="IPR053202">
    <property type="entry name" value="EGF_Rcpt_Signaling_Reg"/>
</dbReference>
<protein>
    <recommendedName>
        <fullName evidence="2">Methyltransferase FkbM domain-containing protein</fullName>
    </recommendedName>
</protein>
<proteinExistence type="predicted"/>
<evidence type="ECO:0000313" key="3">
    <source>
        <dbReference type="EMBL" id="ADD95833.1"/>
    </source>
</evidence>
<keyword evidence="1" id="KW-0472">Membrane</keyword>
<dbReference type="Pfam" id="PF05050">
    <property type="entry name" value="Methyltransf_21"/>
    <property type="match status" value="1"/>
</dbReference>
<accession>D6PJD2</accession>
<reference evidence="3" key="1">
    <citation type="journal article" date="2010" name="ISME J.">
        <title>Metagenome of the Mediterranean deep chlorophyll maximum studied by direct and fosmid library 454 pyrosequencing.</title>
        <authorList>
            <person name="Ghai R."/>
            <person name="Martin-Cuadrado A.B."/>
            <person name="Molto A.G."/>
            <person name="Heredia I.G."/>
            <person name="Cabrera R."/>
            <person name="Martin J."/>
            <person name="Verdu M."/>
            <person name="Deschamps P."/>
            <person name="Moreira D."/>
            <person name="Lopez-Garcia P."/>
            <person name="Mira A."/>
            <person name="Rodriguez-Valera F."/>
        </authorList>
    </citation>
    <scope>NUCLEOTIDE SEQUENCE</scope>
</reference>
<organism evidence="3">
    <name type="scientific">uncultured organism MedDCM-OCT-S09-C213</name>
    <dbReference type="NCBI Taxonomy" id="743647"/>
    <lineage>
        <taxon>unclassified sequences</taxon>
        <taxon>environmental samples</taxon>
    </lineage>
</organism>
<evidence type="ECO:0000256" key="1">
    <source>
        <dbReference type="SAM" id="Phobius"/>
    </source>
</evidence>
<dbReference type="AlphaFoldDB" id="D6PJD2"/>
<dbReference type="InterPro" id="IPR029063">
    <property type="entry name" value="SAM-dependent_MTases_sf"/>
</dbReference>
<sequence length="285" mass="31896">MMVSTILTIITFIFLGVSLVCFLLKSEAAKKIGYVLLFLTIILLAIHPFIRSSNEVYDSQVVKKLKSGEFFVVNGQKLNAPEDAKSQFGQDILALKANNYKKNGYYVEIGVMDGQASNNTALLDNKYDWRGVCIDPFMKNMGERTCKQVYSALGKKAGKANFRGLGSGFGGLDEFSTSSIHNNMWKDKVKDMSTTEVNVETPDTVLRDVEAPPVIDYLSLDVEGAEMDVLESFPFHKHCVRFMTVETNQDKNKLRKMKDLLEPMGYVHKGSIGPDIDQIFTNECV</sequence>
<keyword evidence="1" id="KW-1133">Transmembrane helix</keyword>
<keyword evidence="1" id="KW-0812">Transmembrane</keyword>
<feature type="domain" description="Methyltransferase FkbM" evidence="2">
    <location>
        <begin position="108"/>
        <end position="266"/>
    </location>
</feature>
<name>D6PJD2_9ZZZZ</name>